<dbReference type="RefSeq" id="XP_037219904.1">
    <property type="nucleotide sequence ID" value="XM_037364260.1"/>
</dbReference>
<organism evidence="1 2">
    <name type="scientific">Mycena indigotica</name>
    <dbReference type="NCBI Taxonomy" id="2126181"/>
    <lineage>
        <taxon>Eukaryota</taxon>
        <taxon>Fungi</taxon>
        <taxon>Dikarya</taxon>
        <taxon>Basidiomycota</taxon>
        <taxon>Agaricomycotina</taxon>
        <taxon>Agaricomycetes</taxon>
        <taxon>Agaricomycetidae</taxon>
        <taxon>Agaricales</taxon>
        <taxon>Marasmiineae</taxon>
        <taxon>Mycenaceae</taxon>
        <taxon>Mycena</taxon>
    </lineage>
</organism>
<evidence type="ECO:0000313" key="2">
    <source>
        <dbReference type="Proteomes" id="UP000636479"/>
    </source>
</evidence>
<evidence type="ECO:0000313" key="1">
    <source>
        <dbReference type="EMBL" id="KAF7301904.1"/>
    </source>
</evidence>
<dbReference type="EMBL" id="JACAZF010000006">
    <property type="protein sequence ID" value="KAF7301904.1"/>
    <property type="molecule type" value="Genomic_DNA"/>
</dbReference>
<dbReference type="GeneID" id="59346776"/>
<gene>
    <name evidence="1" type="ORF">MIND_00756400</name>
</gene>
<reference evidence="1" key="1">
    <citation type="submission" date="2020-05" db="EMBL/GenBank/DDBJ databases">
        <title>Mycena genomes resolve the evolution of fungal bioluminescence.</title>
        <authorList>
            <person name="Tsai I.J."/>
        </authorList>
    </citation>
    <scope>NUCLEOTIDE SEQUENCE</scope>
    <source>
        <strain evidence="1">171206Taipei</strain>
    </source>
</reference>
<dbReference type="OrthoDB" id="3053346at2759"/>
<proteinExistence type="predicted"/>
<name>A0A8H6W1B7_9AGAR</name>
<comment type="caution">
    <text evidence="1">The sequence shown here is derived from an EMBL/GenBank/DDBJ whole genome shotgun (WGS) entry which is preliminary data.</text>
</comment>
<dbReference type="Proteomes" id="UP000636479">
    <property type="component" value="Unassembled WGS sequence"/>
</dbReference>
<protein>
    <submittedName>
        <fullName evidence="1">Uncharacterized protein</fullName>
    </submittedName>
</protein>
<sequence length="351" mass="39495">MSGSEETKVVTVPIPAQGAFAAFKIDPISTLPPDMRNDAEAVAACQKLVNKSYIGLVVKRHGLFQHWAPYNACTFDFLLPGMPMNMPLAGIDPSMSLPVEPMTIKDHPGYPPLRPSNPLPWNDCYISPFWRVELRSPTVYESSEKVHFRISIEEQARRHTFTNEVFMRHQTLLLQMHRNNEAHDCGDVCRTFLTEPYSAPTSPTGSNHSEDWDENESSEYFSESWSDGVYSDELEVLKLDLKQQMFPELDPSAVLMVTGTFTHDLETLEELIHPEGFYEEAWLLRRIIDEAQPRVEAARLRAKATAAAQDAADFDAKTDVLTKESTATNALSESTNDTVAILPIESKEFSL</sequence>
<keyword evidence="2" id="KW-1185">Reference proteome</keyword>
<accession>A0A8H6W1B7</accession>
<dbReference type="AlphaFoldDB" id="A0A8H6W1B7"/>